<feature type="region of interest" description="Disordered" evidence="1">
    <location>
        <begin position="23"/>
        <end position="74"/>
    </location>
</feature>
<dbReference type="AlphaFoldDB" id="B2W3Q3"/>
<accession>B2W3Q3</accession>
<reference evidence="3" key="1">
    <citation type="journal article" date="2013" name="G3 (Bethesda)">
        <title>Comparative genomics of a plant-pathogenic fungus, Pyrenophora tritici-repentis, reveals transduplication and the impact of repeat elements on pathogenicity and population divergence.</title>
        <authorList>
            <person name="Manning V.A."/>
            <person name="Pandelova I."/>
            <person name="Dhillon B."/>
            <person name="Wilhelm L.J."/>
            <person name="Goodwin S.B."/>
            <person name="Berlin A.M."/>
            <person name="Figueroa M."/>
            <person name="Freitag M."/>
            <person name="Hane J.K."/>
            <person name="Henrissat B."/>
            <person name="Holman W.H."/>
            <person name="Kodira C.D."/>
            <person name="Martin J."/>
            <person name="Oliver R.P."/>
            <person name="Robbertse B."/>
            <person name="Schackwitz W."/>
            <person name="Schwartz D.C."/>
            <person name="Spatafora J.W."/>
            <person name="Turgeon B.G."/>
            <person name="Yandava C."/>
            <person name="Young S."/>
            <person name="Zhou S."/>
            <person name="Zeng Q."/>
            <person name="Grigoriev I.V."/>
            <person name="Ma L.-J."/>
            <person name="Ciuffetti L.M."/>
        </authorList>
    </citation>
    <scope>NUCLEOTIDE SEQUENCE [LARGE SCALE GENOMIC DNA]</scope>
    <source>
        <strain evidence="3">Pt-1C-BFP</strain>
    </source>
</reference>
<feature type="compositionally biased region" description="Polar residues" evidence="1">
    <location>
        <begin position="23"/>
        <end position="35"/>
    </location>
</feature>
<protein>
    <submittedName>
        <fullName evidence="2">Uncharacterized protein</fullName>
    </submittedName>
</protein>
<proteinExistence type="predicted"/>
<name>B2W3Q3_PYRTR</name>
<dbReference type="HOGENOM" id="CLU_2689025_0_0_1"/>
<evidence type="ECO:0000313" key="2">
    <source>
        <dbReference type="EMBL" id="EDU48010.1"/>
    </source>
</evidence>
<dbReference type="EMBL" id="DS231618">
    <property type="protein sequence ID" value="EDU48010.1"/>
    <property type="molecule type" value="Genomic_DNA"/>
</dbReference>
<organism evidence="2 3">
    <name type="scientific">Pyrenophora tritici-repentis (strain Pt-1C-BFP)</name>
    <name type="common">Wheat tan spot fungus</name>
    <name type="synonym">Drechslera tritici-repentis</name>
    <dbReference type="NCBI Taxonomy" id="426418"/>
    <lineage>
        <taxon>Eukaryota</taxon>
        <taxon>Fungi</taxon>
        <taxon>Dikarya</taxon>
        <taxon>Ascomycota</taxon>
        <taxon>Pezizomycotina</taxon>
        <taxon>Dothideomycetes</taxon>
        <taxon>Pleosporomycetidae</taxon>
        <taxon>Pleosporales</taxon>
        <taxon>Pleosporineae</taxon>
        <taxon>Pleosporaceae</taxon>
        <taxon>Pyrenophora</taxon>
    </lineage>
</organism>
<sequence length="74" mass="7963">MASHSIVYAKLCVVQAPKSFSCGNALNRDQQNGSGQAHPKAETTPKKTRSPRAGNAHTKVQASLRVSNITRGRF</sequence>
<dbReference type="InParanoid" id="B2W3Q3"/>
<gene>
    <name evidence="2" type="ORF">PTRG_05103</name>
</gene>
<evidence type="ECO:0000256" key="1">
    <source>
        <dbReference type="SAM" id="MobiDB-lite"/>
    </source>
</evidence>
<evidence type="ECO:0000313" key="3">
    <source>
        <dbReference type="Proteomes" id="UP000001471"/>
    </source>
</evidence>
<dbReference type="Proteomes" id="UP000001471">
    <property type="component" value="Unassembled WGS sequence"/>
</dbReference>
<feature type="compositionally biased region" description="Polar residues" evidence="1">
    <location>
        <begin position="58"/>
        <end position="74"/>
    </location>
</feature>